<reference evidence="2" key="1">
    <citation type="journal article" date="2014" name="Funct. Integr. Genomics">
        <title>The barley Frost resistance-H2 locus.</title>
        <authorList>
            <person name="Pasquariello M."/>
            <person name="Barabaschi D."/>
            <person name="Himmelbach A."/>
            <person name="Steuernagel B."/>
            <person name="Ariyadasa R."/>
            <person name="Stein N."/>
            <person name="Gandolfi F."/>
            <person name="Tenedini E."/>
            <person name="Bernardis I."/>
            <person name="Tagliafico E."/>
            <person name="Pecchioni N."/>
            <person name="Francia E."/>
        </authorList>
    </citation>
    <scope>NUCLEOTIDE SEQUENCE</scope>
</reference>
<dbReference type="EMBL" id="KF686739">
    <property type="protein sequence ID" value="AGW47726.1"/>
    <property type="molecule type" value="Genomic_DNA"/>
</dbReference>
<sequence>MAIKVKIIKRHIFLLRHKFVKTLPQDPVMQNATCRTKLNLEGLRMVFRRSAFSGRRRSRRPLAGHGYGSSSVSSSSEHASGPAKHPAGRTKFRETWHPVYHGVRRRGNAGRNVSHHNVKLTTSSEDERNVTDAVVPVAVHLATDGVVVVVDINLEAENGDMQHDEVVGDDNVAAASVLPYPDNDHRTLEVLDLDPELAPLVGREPHHTRELHHHPLLHHLHEIQGDDEHGEVLLVHHLHAEAERLGTPPRGRSEELVLLNASAS</sequence>
<organism evidence="2">
    <name type="scientific">Hordeum vulgare subsp. vulgare</name>
    <name type="common">Domesticated barley</name>
    <dbReference type="NCBI Taxonomy" id="112509"/>
    <lineage>
        <taxon>Eukaryota</taxon>
        <taxon>Viridiplantae</taxon>
        <taxon>Streptophyta</taxon>
        <taxon>Embryophyta</taxon>
        <taxon>Tracheophyta</taxon>
        <taxon>Spermatophyta</taxon>
        <taxon>Magnoliopsida</taxon>
        <taxon>Liliopsida</taxon>
        <taxon>Poales</taxon>
        <taxon>Poaceae</taxon>
        <taxon>BOP clade</taxon>
        <taxon>Pooideae</taxon>
        <taxon>Triticodae</taxon>
        <taxon>Triticeae</taxon>
        <taxon>Hordeinae</taxon>
        <taxon>Hordeum</taxon>
    </lineage>
</organism>
<accession>A0A023INH2</accession>
<proteinExistence type="predicted"/>
<evidence type="ECO:0000313" key="2">
    <source>
        <dbReference type="EMBL" id="AGW47726.1"/>
    </source>
</evidence>
<protein>
    <submittedName>
        <fullName evidence="2">Uncharacterized protein</fullName>
    </submittedName>
</protein>
<dbReference type="AlphaFoldDB" id="A0A023INH2"/>
<name>A0A023INH2_HORVV</name>
<evidence type="ECO:0000256" key="1">
    <source>
        <dbReference type="SAM" id="MobiDB-lite"/>
    </source>
</evidence>
<feature type="region of interest" description="Disordered" evidence="1">
    <location>
        <begin position="54"/>
        <end position="95"/>
    </location>
</feature>